<gene>
    <name evidence="4" type="ORF">A9Q93_02905</name>
</gene>
<dbReference type="PROSITE" id="PS51677">
    <property type="entry name" value="NODB"/>
    <property type="match status" value="1"/>
</dbReference>
<name>A0A1Z8B937_9FLAO</name>
<dbReference type="GO" id="GO:0016020">
    <property type="term" value="C:membrane"/>
    <property type="evidence" value="ECO:0007669"/>
    <property type="project" value="TreeGrafter"/>
</dbReference>
<dbReference type="GO" id="GO:0016810">
    <property type="term" value="F:hydrolase activity, acting on carbon-nitrogen (but not peptide) bonds"/>
    <property type="evidence" value="ECO:0007669"/>
    <property type="project" value="InterPro"/>
</dbReference>
<dbReference type="Gene3D" id="3.20.20.370">
    <property type="entry name" value="Glycoside hydrolase/deacetylase"/>
    <property type="match status" value="1"/>
</dbReference>
<evidence type="ECO:0000313" key="4">
    <source>
        <dbReference type="EMBL" id="OUS19073.1"/>
    </source>
</evidence>
<protein>
    <submittedName>
        <fullName evidence="4">Polysaccharide deacetylase family protein</fullName>
    </submittedName>
</protein>
<reference evidence="5" key="1">
    <citation type="journal article" date="2017" name="Proc. Natl. Acad. Sci. U.S.A.">
        <title>Simulation of Deepwater Horizon oil plume reveals substrate specialization within a complex community of hydrocarbon-degraders.</title>
        <authorList>
            <person name="Hu P."/>
            <person name="Dubinsky E.A."/>
            <person name="Probst A.J."/>
            <person name="Wang J."/>
            <person name="Sieber C.M.K."/>
            <person name="Tom L.M."/>
            <person name="Gardinali P."/>
            <person name="Banfield J.F."/>
            <person name="Atlas R.M."/>
            <person name="Andersen G.L."/>
        </authorList>
    </citation>
    <scope>NUCLEOTIDE SEQUENCE [LARGE SCALE GENOMIC DNA]</scope>
</reference>
<evidence type="ECO:0000256" key="1">
    <source>
        <dbReference type="ARBA" id="ARBA00022723"/>
    </source>
</evidence>
<dbReference type="GO" id="GO:0005975">
    <property type="term" value="P:carbohydrate metabolic process"/>
    <property type="evidence" value="ECO:0007669"/>
    <property type="project" value="InterPro"/>
</dbReference>
<keyword evidence="2" id="KW-0378">Hydrolase</keyword>
<dbReference type="PANTHER" id="PTHR10587:SF133">
    <property type="entry name" value="CHITIN DEACETYLASE 1-RELATED"/>
    <property type="match status" value="1"/>
</dbReference>
<dbReference type="PANTHER" id="PTHR10587">
    <property type="entry name" value="GLYCOSYL TRANSFERASE-RELATED"/>
    <property type="match status" value="1"/>
</dbReference>
<sequence length="201" mass="23436">MSDWFSDRFSSYYWHGNREEKKVYITFDDGPTPIVTDFVLKELTKFDFKATFFCIGDKIEQFPKIYKQLLEQGHATGNHTQHHLNAWKTSHGKYIKDVETCSQQVNSRLFRPPYGRITGSLTTSLVNNGYKIVLWDLLSGDFDQRRTAASCLENLKKNTRNGSVIVFHDSEKSYDKLQKILPQYLEFLKDQGWKSESIAMD</sequence>
<dbReference type="InterPro" id="IPR011330">
    <property type="entry name" value="Glyco_hydro/deAcase_b/a-brl"/>
</dbReference>
<dbReference type="SUPFAM" id="SSF88713">
    <property type="entry name" value="Glycoside hydrolase/deacetylase"/>
    <property type="match status" value="1"/>
</dbReference>
<dbReference type="Pfam" id="PF01522">
    <property type="entry name" value="Polysacc_deac_1"/>
    <property type="match status" value="1"/>
</dbReference>
<dbReference type="Proteomes" id="UP000196102">
    <property type="component" value="Unassembled WGS sequence"/>
</dbReference>
<dbReference type="InterPro" id="IPR002509">
    <property type="entry name" value="NODB_dom"/>
</dbReference>
<accession>A0A1Z8B937</accession>
<dbReference type="GO" id="GO:0046872">
    <property type="term" value="F:metal ion binding"/>
    <property type="evidence" value="ECO:0007669"/>
    <property type="project" value="UniProtKB-KW"/>
</dbReference>
<comment type="caution">
    <text evidence="4">The sequence shown here is derived from an EMBL/GenBank/DDBJ whole genome shotgun (WGS) entry which is preliminary data.</text>
</comment>
<keyword evidence="1" id="KW-0479">Metal-binding</keyword>
<dbReference type="InterPro" id="IPR050248">
    <property type="entry name" value="Polysacc_deacetylase_ArnD"/>
</dbReference>
<evidence type="ECO:0000259" key="3">
    <source>
        <dbReference type="PROSITE" id="PS51677"/>
    </source>
</evidence>
<dbReference type="AlphaFoldDB" id="A0A1Z8B937"/>
<proteinExistence type="predicted"/>
<evidence type="ECO:0000313" key="5">
    <source>
        <dbReference type="Proteomes" id="UP000196102"/>
    </source>
</evidence>
<organism evidence="4 5">
    <name type="scientific">Nonlabens dokdonensis</name>
    <dbReference type="NCBI Taxonomy" id="328515"/>
    <lineage>
        <taxon>Bacteria</taxon>
        <taxon>Pseudomonadati</taxon>
        <taxon>Bacteroidota</taxon>
        <taxon>Flavobacteriia</taxon>
        <taxon>Flavobacteriales</taxon>
        <taxon>Flavobacteriaceae</taxon>
        <taxon>Nonlabens</taxon>
    </lineage>
</organism>
<feature type="domain" description="NodB homology" evidence="3">
    <location>
        <begin position="21"/>
        <end position="201"/>
    </location>
</feature>
<dbReference type="EMBL" id="MAAX01000048">
    <property type="protein sequence ID" value="OUS19073.1"/>
    <property type="molecule type" value="Genomic_DNA"/>
</dbReference>
<evidence type="ECO:0000256" key="2">
    <source>
        <dbReference type="ARBA" id="ARBA00022801"/>
    </source>
</evidence>